<dbReference type="InterPro" id="IPR035476">
    <property type="entry name" value="SIS_PGI_1"/>
</dbReference>
<dbReference type="UniPathway" id="UPA00138"/>
<dbReference type="InterPro" id="IPR035482">
    <property type="entry name" value="SIS_PGI_2"/>
</dbReference>
<evidence type="ECO:0000256" key="3">
    <source>
        <dbReference type="ARBA" id="ARBA00022432"/>
    </source>
</evidence>
<comment type="function">
    <text evidence="8">Catalyzes the reversible isomerization of glucose-6-phosphate to fructose-6-phosphate.</text>
</comment>
<dbReference type="PROSITE" id="PS00174">
    <property type="entry name" value="P_GLUCOSE_ISOMERASE_2"/>
    <property type="match status" value="1"/>
</dbReference>
<comment type="pathway">
    <text evidence="1 8 9">Carbohydrate degradation; glycolysis; D-glyceraldehyde 3-phosphate and glycerone phosphate from D-glucose: step 2/4.</text>
</comment>
<evidence type="ECO:0000256" key="4">
    <source>
        <dbReference type="ARBA" id="ARBA00022490"/>
    </source>
</evidence>
<dbReference type="CDD" id="cd05016">
    <property type="entry name" value="SIS_PGI_2"/>
    <property type="match status" value="1"/>
</dbReference>
<feature type="active site" description="Proton donor" evidence="8">
    <location>
        <position position="304"/>
    </location>
</feature>
<evidence type="ECO:0000256" key="9">
    <source>
        <dbReference type="RuleBase" id="RU000612"/>
    </source>
</evidence>
<dbReference type="InterPro" id="IPR001672">
    <property type="entry name" value="G6P_Isomerase"/>
</dbReference>
<dbReference type="UniPathway" id="UPA00109">
    <property type="reaction ID" value="UER00181"/>
</dbReference>
<dbReference type="GO" id="GO:0097367">
    <property type="term" value="F:carbohydrate derivative binding"/>
    <property type="evidence" value="ECO:0007669"/>
    <property type="project" value="InterPro"/>
</dbReference>
<evidence type="ECO:0000313" key="10">
    <source>
        <dbReference type="EMBL" id="SFQ39387.1"/>
    </source>
</evidence>
<dbReference type="Gene3D" id="3.40.50.10490">
    <property type="entry name" value="Glucose-6-phosphate isomerase like protein, domain 1"/>
    <property type="match status" value="2"/>
</dbReference>
<dbReference type="PANTHER" id="PTHR11469">
    <property type="entry name" value="GLUCOSE-6-PHOSPHATE ISOMERASE"/>
    <property type="match status" value="1"/>
</dbReference>
<dbReference type="Pfam" id="PF00342">
    <property type="entry name" value="PGI"/>
    <property type="match status" value="1"/>
</dbReference>
<keyword evidence="3 8" id="KW-0312">Gluconeogenesis</keyword>
<dbReference type="SUPFAM" id="SSF53697">
    <property type="entry name" value="SIS domain"/>
    <property type="match status" value="1"/>
</dbReference>
<feature type="active site" evidence="8">
    <location>
        <position position="447"/>
    </location>
</feature>
<accession>A0A1I5Y620</accession>
<evidence type="ECO:0000256" key="5">
    <source>
        <dbReference type="ARBA" id="ARBA00023152"/>
    </source>
</evidence>
<dbReference type="GO" id="GO:0005829">
    <property type="term" value="C:cytosol"/>
    <property type="evidence" value="ECO:0007669"/>
    <property type="project" value="TreeGrafter"/>
</dbReference>
<gene>
    <name evidence="8" type="primary">pgi</name>
    <name evidence="10" type="ORF">SAMN05444406_1376</name>
</gene>
<proteinExistence type="inferred from homology"/>
<protein>
    <recommendedName>
        <fullName evidence="8">Glucose-6-phosphate isomerase</fullName>
        <shortName evidence="8">GPI</shortName>
        <ecNumber evidence="8">5.3.1.9</ecNumber>
    </recommendedName>
    <alternativeName>
        <fullName evidence="8">Phosphoglucose isomerase</fullName>
        <shortName evidence="8">PGI</shortName>
    </alternativeName>
    <alternativeName>
        <fullName evidence="8">Phosphohexose isomerase</fullName>
        <shortName evidence="8">PHI</shortName>
    </alternativeName>
</protein>
<feature type="active site" evidence="8">
    <location>
        <position position="333"/>
    </location>
</feature>
<dbReference type="HAMAP" id="MF_00473">
    <property type="entry name" value="G6P_isomerase"/>
    <property type="match status" value="1"/>
</dbReference>
<dbReference type="FunFam" id="3.40.50.10490:FF:000016">
    <property type="entry name" value="Glucose-6-phosphate isomerase"/>
    <property type="match status" value="1"/>
</dbReference>
<evidence type="ECO:0000313" key="11">
    <source>
        <dbReference type="Proteomes" id="UP000198577"/>
    </source>
</evidence>
<dbReference type="EC" id="5.3.1.9" evidence="8"/>
<dbReference type="GO" id="GO:0006096">
    <property type="term" value="P:glycolytic process"/>
    <property type="evidence" value="ECO:0007669"/>
    <property type="project" value="UniProtKB-UniRule"/>
</dbReference>
<dbReference type="GO" id="GO:0048029">
    <property type="term" value="F:monosaccharide binding"/>
    <property type="evidence" value="ECO:0007669"/>
    <property type="project" value="TreeGrafter"/>
</dbReference>
<keyword evidence="4 8" id="KW-0963">Cytoplasm</keyword>
<dbReference type="CDD" id="cd05015">
    <property type="entry name" value="SIS_PGI_1"/>
    <property type="match status" value="1"/>
</dbReference>
<comment type="pathway">
    <text evidence="8">Carbohydrate biosynthesis; gluconeogenesis.</text>
</comment>
<keyword evidence="5 8" id="KW-0324">Glycolysis</keyword>
<dbReference type="GO" id="GO:0051156">
    <property type="term" value="P:glucose 6-phosphate metabolic process"/>
    <property type="evidence" value="ECO:0007669"/>
    <property type="project" value="TreeGrafter"/>
</dbReference>
<dbReference type="PANTHER" id="PTHR11469:SF1">
    <property type="entry name" value="GLUCOSE-6-PHOSPHATE ISOMERASE"/>
    <property type="match status" value="1"/>
</dbReference>
<sequence length="478" mass="53805">MKRFEDASWRESMRIRFDYNNMMSDMIGEEYGISKEQILALQPKIKAAIEALKEKRKAGKTEWRDLPYTQADVVKDILATAEAIKNRFESFVVLGIGGSALGPIAVHQALNHLHYNELPREKRNGCPRFYVVDNIDPERMRALFDIIDVKSTAFNVITKSGSTSETMAQFLIVRDMLKEAVGDEYREHIIATTDAEKGNLIRIAREEGFKTFYIPAGVGGRFSELSPVGLLPAAVCGIDIEELLAGAAYMDELCSKDDVFENPAYMAAVLQYIAMKQGKNISVMMPYADSLKYMADWYAQLWAESLGKKFDVEGREVYVGQTPVKALGVTDQHSQIQLYTEGPFDKVITFIKVENFRSQVDIPKGYEDMPAVSFLGGHTLGQLLHAEQMATEYALYKAKRMNRTIILPEVNAFTVGQLLYLLEVETAFAGELLNINAFDQPGVEEGKNATYALMGRPGYEEKKAELEGRPKKREEYII</sequence>
<evidence type="ECO:0000256" key="7">
    <source>
        <dbReference type="ARBA" id="ARBA00029321"/>
    </source>
</evidence>
<dbReference type="RefSeq" id="WP_092282733.1">
    <property type="nucleotide sequence ID" value="NZ_FOXR01000037.1"/>
</dbReference>
<dbReference type="FunFam" id="3.40.50.10490:FF:000071">
    <property type="entry name" value="Glucose-6-phosphate isomerase"/>
    <property type="match status" value="1"/>
</dbReference>
<keyword evidence="6 8" id="KW-0413">Isomerase</keyword>
<evidence type="ECO:0000256" key="8">
    <source>
        <dbReference type="HAMAP-Rule" id="MF_00473"/>
    </source>
</evidence>
<dbReference type="STRING" id="937334.SAMN05444406_1376"/>
<comment type="catalytic activity">
    <reaction evidence="7 8 9">
        <text>alpha-D-glucose 6-phosphate = beta-D-fructose 6-phosphate</text>
        <dbReference type="Rhea" id="RHEA:11816"/>
        <dbReference type="ChEBI" id="CHEBI:57634"/>
        <dbReference type="ChEBI" id="CHEBI:58225"/>
        <dbReference type="EC" id="5.3.1.9"/>
    </reaction>
</comment>
<dbReference type="AlphaFoldDB" id="A0A1I5Y620"/>
<dbReference type="PROSITE" id="PS51463">
    <property type="entry name" value="P_GLUCOSE_ISOMERASE_3"/>
    <property type="match status" value="1"/>
</dbReference>
<name>A0A1I5Y620_9FIRM</name>
<evidence type="ECO:0000256" key="2">
    <source>
        <dbReference type="ARBA" id="ARBA00006604"/>
    </source>
</evidence>
<dbReference type="Proteomes" id="UP000198577">
    <property type="component" value="Unassembled WGS sequence"/>
</dbReference>
<dbReference type="InterPro" id="IPR046348">
    <property type="entry name" value="SIS_dom_sf"/>
</dbReference>
<organism evidence="10 11">
    <name type="scientific">Caldicoprobacter faecalis</name>
    <dbReference type="NCBI Taxonomy" id="937334"/>
    <lineage>
        <taxon>Bacteria</taxon>
        <taxon>Bacillati</taxon>
        <taxon>Bacillota</taxon>
        <taxon>Clostridia</taxon>
        <taxon>Caldicoprobacterales</taxon>
        <taxon>Caldicoprobacteraceae</taxon>
        <taxon>Caldicoprobacter</taxon>
    </lineage>
</organism>
<dbReference type="GO" id="GO:0004347">
    <property type="term" value="F:glucose-6-phosphate isomerase activity"/>
    <property type="evidence" value="ECO:0007669"/>
    <property type="project" value="UniProtKB-UniRule"/>
</dbReference>
<comment type="similarity">
    <text evidence="2 8 9">Belongs to the GPI family.</text>
</comment>
<dbReference type="PRINTS" id="PR00662">
    <property type="entry name" value="G6PISOMERASE"/>
</dbReference>
<comment type="subcellular location">
    <subcellularLocation>
        <location evidence="8">Cytoplasm</location>
    </subcellularLocation>
</comment>
<reference evidence="10 11" key="1">
    <citation type="submission" date="2016-10" db="EMBL/GenBank/DDBJ databases">
        <authorList>
            <person name="de Groot N.N."/>
        </authorList>
    </citation>
    <scope>NUCLEOTIDE SEQUENCE [LARGE SCALE GENOMIC DNA]</scope>
    <source>
        <strain evidence="10 11">DSM 20678</strain>
    </source>
</reference>
<evidence type="ECO:0000256" key="1">
    <source>
        <dbReference type="ARBA" id="ARBA00004926"/>
    </source>
</evidence>
<dbReference type="GO" id="GO:0006094">
    <property type="term" value="P:gluconeogenesis"/>
    <property type="evidence" value="ECO:0007669"/>
    <property type="project" value="UniProtKB-UniRule"/>
</dbReference>
<evidence type="ECO:0000256" key="6">
    <source>
        <dbReference type="ARBA" id="ARBA00023235"/>
    </source>
</evidence>
<dbReference type="EMBL" id="FOXR01000037">
    <property type="protein sequence ID" value="SFQ39387.1"/>
    <property type="molecule type" value="Genomic_DNA"/>
</dbReference>
<keyword evidence="11" id="KW-1185">Reference proteome</keyword>
<dbReference type="OrthoDB" id="140919at2"/>
<dbReference type="InterPro" id="IPR018189">
    <property type="entry name" value="Phosphoglucose_isomerase_CS"/>
</dbReference>